<proteinExistence type="inferred from homology"/>
<protein>
    <recommendedName>
        <fullName evidence="6">Cystatin domain-containing protein</fullName>
    </recommendedName>
</protein>
<reference evidence="4" key="1">
    <citation type="submission" date="2025-08" db="UniProtKB">
        <authorList>
            <consortium name="Ensembl"/>
        </authorList>
    </citation>
    <scope>IDENTIFICATION</scope>
</reference>
<dbReference type="GO" id="GO:0004869">
    <property type="term" value="F:cysteine-type endopeptidase inhibitor activity"/>
    <property type="evidence" value="ECO:0007669"/>
    <property type="project" value="UniProtKB-KW"/>
</dbReference>
<evidence type="ECO:0000256" key="2">
    <source>
        <dbReference type="ARBA" id="ARBA00022690"/>
    </source>
</evidence>
<dbReference type="PANTHER" id="PTHR11414:SF21">
    <property type="entry name" value="CYSTATIN 14A, TANDEM DUPLICATE 1-RELATED"/>
    <property type="match status" value="1"/>
</dbReference>
<dbReference type="InterPro" id="IPR046350">
    <property type="entry name" value="Cystatin_sf"/>
</dbReference>
<dbReference type="SUPFAM" id="SSF54403">
    <property type="entry name" value="Cystatin/monellin"/>
    <property type="match status" value="1"/>
</dbReference>
<keyword evidence="2" id="KW-0646">Protease inhibitor</keyword>
<dbReference type="GO" id="GO:0005829">
    <property type="term" value="C:cytosol"/>
    <property type="evidence" value="ECO:0007669"/>
    <property type="project" value="TreeGrafter"/>
</dbReference>
<comment type="similarity">
    <text evidence="1">Belongs to the cystatin family.</text>
</comment>
<evidence type="ECO:0000313" key="5">
    <source>
        <dbReference type="Proteomes" id="UP000261480"/>
    </source>
</evidence>
<dbReference type="Proteomes" id="UP000261480">
    <property type="component" value="Unplaced"/>
</dbReference>
<dbReference type="AlphaFoldDB" id="A0A3B3X9G5"/>
<sequence>MDVPEGKWSDVKFVTDNIQELCDKVKLKVEEKTQKDFKEYKAVFYRVLDMLVLHYVIKVTIRGEYLHLWVIQSASTGELIIQLMGVQQHHKWDDPLKPFDENNKC</sequence>
<accession>A0A3B3X9G5</accession>
<dbReference type="PRINTS" id="PR00295">
    <property type="entry name" value="STEFINA"/>
</dbReference>
<organism evidence="4 5">
    <name type="scientific">Poecilia mexicana</name>
    <dbReference type="NCBI Taxonomy" id="48701"/>
    <lineage>
        <taxon>Eukaryota</taxon>
        <taxon>Metazoa</taxon>
        <taxon>Chordata</taxon>
        <taxon>Craniata</taxon>
        <taxon>Vertebrata</taxon>
        <taxon>Euteleostomi</taxon>
        <taxon>Actinopterygii</taxon>
        <taxon>Neopterygii</taxon>
        <taxon>Teleostei</taxon>
        <taxon>Neoteleostei</taxon>
        <taxon>Acanthomorphata</taxon>
        <taxon>Ovalentaria</taxon>
        <taxon>Atherinomorphae</taxon>
        <taxon>Cyprinodontiformes</taxon>
        <taxon>Poeciliidae</taxon>
        <taxon>Poeciliinae</taxon>
        <taxon>Poecilia</taxon>
    </lineage>
</organism>
<dbReference type="Gene3D" id="3.10.450.10">
    <property type="match status" value="1"/>
</dbReference>
<evidence type="ECO:0008006" key="6">
    <source>
        <dbReference type="Google" id="ProtNLM"/>
    </source>
</evidence>
<dbReference type="Ensembl" id="ENSPMET00000031454.1">
    <property type="protein sequence ID" value="ENSPMEP00000011594.1"/>
    <property type="gene ID" value="ENSPMEG00000013683.1"/>
</dbReference>
<keyword evidence="3" id="KW-0789">Thiol protease inhibitor</keyword>
<dbReference type="InterPro" id="IPR001713">
    <property type="entry name" value="Prot_inh_stefin"/>
</dbReference>
<dbReference type="STRING" id="48701.ENSPMEP00000011594"/>
<evidence type="ECO:0000313" key="4">
    <source>
        <dbReference type="Ensembl" id="ENSPMEP00000011594.1"/>
    </source>
</evidence>
<evidence type="ECO:0000256" key="1">
    <source>
        <dbReference type="ARBA" id="ARBA00009403"/>
    </source>
</evidence>
<evidence type="ECO:0000256" key="3">
    <source>
        <dbReference type="ARBA" id="ARBA00022704"/>
    </source>
</evidence>
<name>A0A3B3X9G5_9TELE</name>
<dbReference type="PANTHER" id="PTHR11414">
    <property type="entry name" value="CYSTATIN FAMILY MEMBER"/>
    <property type="match status" value="1"/>
</dbReference>
<keyword evidence="5" id="KW-1185">Reference proteome</keyword>
<reference evidence="4" key="2">
    <citation type="submission" date="2025-09" db="UniProtKB">
        <authorList>
            <consortium name="Ensembl"/>
        </authorList>
    </citation>
    <scope>IDENTIFICATION</scope>
</reference>